<evidence type="ECO:0000256" key="4">
    <source>
        <dbReference type="ARBA" id="ARBA00022723"/>
    </source>
</evidence>
<sequence length="111" mass="13132">TLVLCHTRVACHSEDNFQQADRFLPDRWLEQRDENHNVVYKRQEPGASLVLPFGIGRRMCPGQKVIDIELTMLVAKIFQNFEIEYRSPLDTQFQFLLAPRTPIEIRFRDRT</sequence>
<dbReference type="AlphaFoldDB" id="A0A182SV60"/>
<dbReference type="EnsemblMetazoa" id="AMAM014075-RA">
    <property type="protein sequence ID" value="AMAM014075-PA"/>
    <property type="gene ID" value="AMAM014075"/>
</dbReference>
<evidence type="ECO:0000256" key="5">
    <source>
        <dbReference type="ARBA" id="ARBA00023002"/>
    </source>
</evidence>
<comment type="similarity">
    <text evidence="2 9">Belongs to the cytochrome P450 family.</text>
</comment>
<evidence type="ECO:0000313" key="10">
    <source>
        <dbReference type="EnsemblMetazoa" id="AMAM014075-PA"/>
    </source>
</evidence>
<keyword evidence="7 9" id="KW-0503">Monooxygenase</keyword>
<dbReference type="Gene3D" id="1.10.630.10">
    <property type="entry name" value="Cytochrome P450"/>
    <property type="match status" value="1"/>
</dbReference>
<keyword evidence="3 8" id="KW-0349">Heme</keyword>
<keyword evidence="5 9" id="KW-0560">Oxidoreductase</keyword>
<dbReference type="VEuPathDB" id="VectorBase:AMAM014075"/>
<dbReference type="GO" id="GO:0020037">
    <property type="term" value="F:heme binding"/>
    <property type="evidence" value="ECO:0007669"/>
    <property type="project" value="InterPro"/>
</dbReference>
<protein>
    <recommendedName>
        <fullName evidence="12">Cytochrome P450</fullName>
    </recommendedName>
</protein>
<evidence type="ECO:0000313" key="11">
    <source>
        <dbReference type="Proteomes" id="UP000075901"/>
    </source>
</evidence>
<dbReference type="PROSITE" id="PS00086">
    <property type="entry name" value="CYTOCHROME_P450"/>
    <property type="match status" value="1"/>
</dbReference>
<name>A0A182SV60_9DIPT</name>
<evidence type="ECO:0000256" key="9">
    <source>
        <dbReference type="RuleBase" id="RU000461"/>
    </source>
</evidence>
<dbReference type="InterPro" id="IPR017972">
    <property type="entry name" value="Cyt_P450_CS"/>
</dbReference>
<dbReference type="InterPro" id="IPR036396">
    <property type="entry name" value="Cyt_P450_sf"/>
</dbReference>
<dbReference type="PRINTS" id="PR00463">
    <property type="entry name" value="EP450I"/>
</dbReference>
<evidence type="ECO:0000256" key="6">
    <source>
        <dbReference type="ARBA" id="ARBA00023004"/>
    </source>
</evidence>
<dbReference type="InterPro" id="IPR050479">
    <property type="entry name" value="CYP11_CYP27_families"/>
</dbReference>
<dbReference type="PANTHER" id="PTHR24279:SF120">
    <property type="entry name" value="CYTOCHROME P450"/>
    <property type="match status" value="1"/>
</dbReference>
<keyword evidence="6 8" id="KW-0408">Iron</keyword>
<reference evidence="11" key="1">
    <citation type="submission" date="2013-09" db="EMBL/GenBank/DDBJ databases">
        <title>The Genome Sequence of Anopheles maculatus species B.</title>
        <authorList>
            <consortium name="The Broad Institute Genomics Platform"/>
            <person name="Neafsey D.E."/>
            <person name="Besansky N."/>
            <person name="Howell P."/>
            <person name="Walton C."/>
            <person name="Young S.K."/>
            <person name="Zeng Q."/>
            <person name="Gargeya S."/>
            <person name="Fitzgerald M."/>
            <person name="Haas B."/>
            <person name="Abouelleil A."/>
            <person name="Allen A.W."/>
            <person name="Alvarado L."/>
            <person name="Arachchi H.M."/>
            <person name="Berlin A.M."/>
            <person name="Chapman S.B."/>
            <person name="Gainer-Dewar J."/>
            <person name="Goldberg J."/>
            <person name="Griggs A."/>
            <person name="Gujja S."/>
            <person name="Hansen M."/>
            <person name="Howarth C."/>
            <person name="Imamovic A."/>
            <person name="Ireland A."/>
            <person name="Larimer J."/>
            <person name="McCowan C."/>
            <person name="Murphy C."/>
            <person name="Pearson M."/>
            <person name="Poon T.W."/>
            <person name="Priest M."/>
            <person name="Roberts A."/>
            <person name="Saif S."/>
            <person name="Shea T."/>
            <person name="Sisk P."/>
            <person name="Sykes S."/>
            <person name="Wortman J."/>
            <person name="Nusbaum C."/>
            <person name="Birren B."/>
        </authorList>
    </citation>
    <scope>NUCLEOTIDE SEQUENCE [LARGE SCALE GENOMIC DNA]</scope>
    <source>
        <strain evidence="11">maculatus3</strain>
    </source>
</reference>
<comment type="cofactor">
    <cofactor evidence="1 8">
        <name>heme</name>
        <dbReference type="ChEBI" id="CHEBI:30413"/>
    </cofactor>
</comment>
<dbReference type="InterPro" id="IPR002401">
    <property type="entry name" value="Cyt_P450_E_grp-I"/>
</dbReference>
<evidence type="ECO:0000256" key="3">
    <source>
        <dbReference type="ARBA" id="ARBA00022617"/>
    </source>
</evidence>
<dbReference type="Pfam" id="PF00067">
    <property type="entry name" value="p450"/>
    <property type="match status" value="1"/>
</dbReference>
<evidence type="ECO:0000256" key="7">
    <source>
        <dbReference type="ARBA" id="ARBA00023033"/>
    </source>
</evidence>
<evidence type="ECO:0008006" key="12">
    <source>
        <dbReference type="Google" id="ProtNLM"/>
    </source>
</evidence>
<feature type="binding site" description="axial binding residue" evidence="8">
    <location>
        <position position="60"/>
    </location>
    <ligand>
        <name>heme</name>
        <dbReference type="ChEBI" id="CHEBI:30413"/>
    </ligand>
    <ligandPart>
        <name>Fe</name>
        <dbReference type="ChEBI" id="CHEBI:18248"/>
    </ligandPart>
</feature>
<dbReference type="SUPFAM" id="SSF48264">
    <property type="entry name" value="Cytochrome P450"/>
    <property type="match status" value="1"/>
</dbReference>
<dbReference type="GO" id="GO:0005506">
    <property type="term" value="F:iron ion binding"/>
    <property type="evidence" value="ECO:0007669"/>
    <property type="project" value="InterPro"/>
</dbReference>
<dbReference type="InterPro" id="IPR001128">
    <property type="entry name" value="Cyt_P450"/>
</dbReference>
<dbReference type="PANTHER" id="PTHR24279">
    <property type="entry name" value="CYTOCHROME P450"/>
    <property type="match status" value="1"/>
</dbReference>
<keyword evidence="4 8" id="KW-0479">Metal-binding</keyword>
<keyword evidence="11" id="KW-1185">Reference proteome</keyword>
<reference evidence="10" key="2">
    <citation type="submission" date="2020-05" db="UniProtKB">
        <authorList>
            <consortium name="EnsemblMetazoa"/>
        </authorList>
    </citation>
    <scope>IDENTIFICATION</scope>
    <source>
        <strain evidence="10">maculatus3</strain>
    </source>
</reference>
<evidence type="ECO:0000256" key="8">
    <source>
        <dbReference type="PIRSR" id="PIRSR602401-1"/>
    </source>
</evidence>
<dbReference type="Proteomes" id="UP000075901">
    <property type="component" value="Unassembled WGS sequence"/>
</dbReference>
<dbReference type="GO" id="GO:0016705">
    <property type="term" value="F:oxidoreductase activity, acting on paired donors, with incorporation or reduction of molecular oxygen"/>
    <property type="evidence" value="ECO:0007669"/>
    <property type="project" value="InterPro"/>
</dbReference>
<accession>A0A182SV60</accession>
<evidence type="ECO:0000256" key="2">
    <source>
        <dbReference type="ARBA" id="ARBA00010617"/>
    </source>
</evidence>
<proteinExistence type="inferred from homology"/>
<organism evidence="10 11">
    <name type="scientific">Anopheles maculatus</name>
    <dbReference type="NCBI Taxonomy" id="74869"/>
    <lineage>
        <taxon>Eukaryota</taxon>
        <taxon>Metazoa</taxon>
        <taxon>Ecdysozoa</taxon>
        <taxon>Arthropoda</taxon>
        <taxon>Hexapoda</taxon>
        <taxon>Insecta</taxon>
        <taxon>Pterygota</taxon>
        <taxon>Neoptera</taxon>
        <taxon>Endopterygota</taxon>
        <taxon>Diptera</taxon>
        <taxon>Nematocera</taxon>
        <taxon>Culicoidea</taxon>
        <taxon>Culicidae</taxon>
        <taxon>Anophelinae</taxon>
        <taxon>Anopheles</taxon>
        <taxon>Anopheles maculatus group</taxon>
    </lineage>
</organism>
<evidence type="ECO:0000256" key="1">
    <source>
        <dbReference type="ARBA" id="ARBA00001971"/>
    </source>
</evidence>
<dbReference type="GO" id="GO:0004497">
    <property type="term" value="F:monooxygenase activity"/>
    <property type="evidence" value="ECO:0007669"/>
    <property type="project" value="UniProtKB-KW"/>
</dbReference>